<evidence type="ECO:0000256" key="2">
    <source>
        <dbReference type="ARBA" id="ARBA00022614"/>
    </source>
</evidence>
<dbReference type="PANTHER" id="PTHR24113">
    <property type="entry name" value="RAN GTPASE-ACTIVATING PROTEIN 1"/>
    <property type="match status" value="1"/>
</dbReference>
<dbReference type="Proteomes" id="UP000816034">
    <property type="component" value="Unassembled WGS sequence"/>
</dbReference>
<keyword evidence="2" id="KW-0433">Leucine-rich repeat</keyword>
<evidence type="ECO:0008006" key="7">
    <source>
        <dbReference type="Google" id="ProtNLM"/>
    </source>
</evidence>
<dbReference type="AlphaFoldDB" id="A0AA88G9E6"/>
<evidence type="ECO:0000256" key="4">
    <source>
        <dbReference type="SAM" id="MobiDB-lite"/>
    </source>
</evidence>
<evidence type="ECO:0000256" key="3">
    <source>
        <dbReference type="ARBA" id="ARBA00022737"/>
    </source>
</evidence>
<evidence type="ECO:0000313" key="5">
    <source>
        <dbReference type="EMBL" id="KAG2373727.1"/>
    </source>
</evidence>
<dbReference type="GO" id="GO:0005634">
    <property type="term" value="C:nucleus"/>
    <property type="evidence" value="ECO:0007669"/>
    <property type="project" value="TreeGrafter"/>
</dbReference>
<reference evidence="5 6" key="1">
    <citation type="journal article" date="2018" name="BMC Genomics">
        <title>The genome of Naegleria lovaniensis, the basis for a comparative approach to unravel pathogenicity factors of the human pathogenic amoeba N. fowleri.</title>
        <authorList>
            <person name="Liechti N."/>
            <person name="Schurch N."/>
            <person name="Bruggmann R."/>
            <person name="Wittwer M."/>
        </authorList>
    </citation>
    <scope>NUCLEOTIDE SEQUENCE [LARGE SCALE GENOMIC DNA]</scope>
    <source>
        <strain evidence="5 6">ATCC 30569</strain>
    </source>
</reference>
<dbReference type="RefSeq" id="XP_044542901.1">
    <property type="nucleotide sequence ID" value="XM_044687513.1"/>
</dbReference>
<feature type="region of interest" description="Disordered" evidence="4">
    <location>
        <begin position="1"/>
        <end position="23"/>
    </location>
</feature>
<dbReference type="InterPro" id="IPR032675">
    <property type="entry name" value="LRR_dom_sf"/>
</dbReference>
<dbReference type="GO" id="GO:0005829">
    <property type="term" value="C:cytosol"/>
    <property type="evidence" value="ECO:0007669"/>
    <property type="project" value="TreeGrafter"/>
</dbReference>
<dbReference type="GO" id="GO:0005096">
    <property type="term" value="F:GTPase activator activity"/>
    <property type="evidence" value="ECO:0007669"/>
    <property type="project" value="UniProtKB-KW"/>
</dbReference>
<dbReference type="Gene3D" id="3.80.10.10">
    <property type="entry name" value="Ribonuclease Inhibitor"/>
    <property type="match status" value="2"/>
</dbReference>
<keyword evidence="3" id="KW-0677">Repeat</keyword>
<dbReference type="InterPro" id="IPR027038">
    <property type="entry name" value="RanGap"/>
</dbReference>
<dbReference type="PANTHER" id="PTHR24113:SF12">
    <property type="entry name" value="RAN GTPASE-ACTIVATING PROTEIN 1"/>
    <property type="match status" value="1"/>
</dbReference>
<evidence type="ECO:0000256" key="1">
    <source>
        <dbReference type="ARBA" id="ARBA00022468"/>
    </source>
</evidence>
<evidence type="ECO:0000313" key="6">
    <source>
        <dbReference type="Proteomes" id="UP000816034"/>
    </source>
</evidence>
<sequence length="370" mass="42523">MMKDTLSIQSKEPKSDDNDEPLEIIPMNKFNHPNHNNHPSKKRSLWMQQIPIHHGSSDCFEIKKRKSLFPSHTDEHHEIFIFHPFHDENILFWMLQFLNSEFLMRVCMMVSKQWLEVALKIPLEFNFKRKIFDSSLLYRMVSCRNVKYLKTLILNNNTIGDAIVKSIAESENMKNLTCLGLGNTRIGYKAITALASSEMMKNLKSLDLSLNSLYTESFLILANSSMLTNLTELNLSRLSLTDQIMNILTSSKNTQYLTRLNLYDNQIEDEGLKLIGNSIHLQQHLKYLNLGCNDFTGDGLKLFVSTPVMKNLKELDISKARNCEILEILLDASSCLRHLAALIVSPTMNDDLLKLQQLLPHVRIGNTSLR</sequence>
<organism evidence="5 6">
    <name type="scientific">Naegleria lovaniensis</name>
    <name type="common">Amoeba</name>
    <dbReference type="NCBI Taxonomy" id="51637"/>
    <lineage>
        <taxon>Eukaryota</taxon>
        <taxon>Discoba</taxon>
        <taxon>Heterolobosea</taxon>
        <taxon>Tetramitia</taxon>
        <taxon>Eutetramitia</taxon>
        <taxon>Vahlkampfiidae</taxon>
        <taxon>Naegleria</taxon>
    </lineage>
</organism>
<dbReference type="GeneID" id="68104270"/>
<dbReference type="GO" id="GO:0048471">
    <property type="term" value="C:perinuclear region of cytoplasm"/>
    <property type="evidence" value="ECO:0007669"/>
    <property type="project" value="TreeGrafter"/>
</dbReference>
<keyword evidence="1" id="KW-0343">GTPase activation</keyword>
<dbReference type="SUPFAM" id="SSF52047">
    <property type="entry name" value="RNI-like"/>
    <property type="match status" value="1"/>
</dbReference>
<dbReference type="InterPro" id="IPR001611">
    <property type="entry name" value="Leu-rich_rpt"/>
</dbReference>
<feature type="compositionally biased region" description="Polar residues" evidence="4">
    <location>
        <begin position="1"/>
        <end position="10"/>
    </location>
</feature>
<gene>
    <name evidence="5" type="ORF">C9374_011816</name>
</gene>
<name>A0AA88G9E6_NAELO</name>
<comment type="caution">
    <text evidence="5">The sequence shown here is derived from an EMBL/GenBank/DDBJ whole genome shotgun (WGS) entry which is preliminary data.</text>
</comment>
<proteinExistence type="predicted"/>
<accession>A0AA88G9E6</accession>
<protein>
    <recommendedName>
        <fullName evidence="7">F-box domain-containing protein</fullName>
    </recommendedName>
</protein>
<dbReference type="Pfam" id="PF13516">
    <property type="entry name" value="LRR_6"/>
    <property type="match status" value="3"/>
</dbReference>
<dbReference type="EMBL" id="PYSW02000051">
    <property type="protein sequence ID" value="KAG2373727.1"/>
    <property type="molecule type" value="Genomic_DNA"/>
</dbReference>
<dbReference type="GO" id="GO:0006913">
    <property type="term" value="P:nucleocytoplasmic transport"/>
    <property type="evidence" value="ECO:0007669"/>
    <property type="project" value="TreeGrafter"/>
</dbReference>
<keyword evidence="6" id="KW-1185">Reference proteome</keyword>
<dbReference type="GO" id="GO:0031267">
    <property type="term" value="F:small GTPase binding"/>
    <property type="evidence" value="ECO:0007669"/>
    <property type="project" value="TreeGrafter"/>
</dbReference>